<protein>
    <submittedName>
        <fullName evidence="1">Uncharacterized protein</fullName>
    </submittedName>
</protein>
<dbReference type="OrthoDB" id="10414333at2759"/>
<reference evidence="1" key="1">
    <citation type="submission" date="2021-02" db="EMBL/GenBank/DDBJ databases">
        <authorList>
            <person name="Nowell W R."/>
        </authorList>
    </citation>
    <scope>NUCLEOTIDE SEQUENCE</scope>
    <source>
        <strain evidence="1">Ploen Becks lab</strain>
    </source>
</reference>
<organism evidence="1 2">
    <name type="scientific">Brachionus calyciflorus</name>
    <dbReference type="NCBI Taxonomy" id="104777"/>
    <lineage>
        <taxon>Eukaryota</taxon>
        <taxon>Metazoa</taxon>
        <taxon>Spiralia</taxon>
        <taxon>Gnathifera</taxon>
        <taxon>Rotifera</taxon>
        <taxon>Eurotatoria</taxon>
        <taxon>Monogononta</taxon>
        <taxon>Pseudotrocha</taxon>
        <taxon>Ploima</taxon>
        <taxon>Brachionidae</taxon>
        <taxon>Brachionus</taxon>
    </lineage>
</organism>
<name>A0A814Q383_9BILA</name>
<evidence type="ECO:0000313" key="1">
    <source>
        <dbReference type="EMBL" id="CAF1114126.1"/>
    </source>
</evidence>
<accession>A0A814Q383</accession>
<keyword evidence="2" id="KW-1185">Reference proteome</keyword>
<comment type="caution">
    <text evidence="1">The sequence shown here is derived from an EMBL/GenBank/DDBJ whole genome shotgun (WGS) entry which is preliminary data.</text>
</comment>
<sequence length="80" mass="9328">MAQILASFPLVGDDNNIITPRDINDLMIAENDYMNYNIEEQIMDEHERNLLRFCSLFTNQLKILASIENSFHSIYDFNGN</sequence>
<proteinExistence type="predicted"/>
<gene>
    <name evidence="1" type="ORF">OXX778_LOCUS21753</name>
</gene>
<dbReference type="AlphaFoldDB" id="A0A814Q383"/>
<feature type="non-terminal residue" evidence="1">
    <location>
        <position position="80"/>
    </location>
</feature>
<evidence type="ECO:0000313" key="2">
    <source>
        <dbReference type="Proteomes" id="UP000663879"/>
    </source>
</evidence>
<dbReference type="EMBL" id="CAJNOC010008342">
    <property type="protein sequence ID" value="CAF1114126.1"/>
    <property type="molecule type" value="Genomic_DNA"/>
</dbReference>
<dbReference type="Proteomes" id="UP000663879">
    <property type="component" value="Unassembled WGS sequence"/>
</dbReference>